<accession>A0ACC3D0R2</accession>
<protein>
    <submittedName>
        <fullName evidence="1">Uncharacterized protein</fullName>
    </submittedName>
</protein>
<evidence type="ECO:0000313" key="2">
    <source>
        <dbReference type="Proteomes" id="UP001186974"/>
    </source>
</evidence>
<feature type="non-terminal residue" evidence="1">
    <location>
        <position position="124"/>
    </location>
</feature>
<dbReference type="EMBL" id="JAWDJW010008856">
    <property type="protein sequence ID" value="KAK3060108.1"/>
    <property type="molecule type" value="Genomic_DNA"/>
</dbReference>
<keyword evidence="2" id="KW-1185">Reference proteome</keyword>
<gene>
    <name evidence="1" type="ORF">LTS18_009355</name>
</gene>
<comment type="caution">
    <text evidence="1">The sequence shown here is derived from an EMBL/GenBank/DDBJ whole genome shotgun (WGS) entry which is preliminary data.</text>
</comment>
<name>A0ACC3D0R2_9PEZI</name>
<evidence type="ECO:0000313" key="1">
    <source>
        <dbReference type="EMBL" id="KAK3060108.1"/>
    </source>
</evidence>
<organism evidence="1 2">
    <name type="scientific">Coniosporium uncinatum</name>
    <dbReference type="NCBI Taxonomy" id="93489"/>
    <lineage>
        <taxon>Eukaryota</taxon>
        <taxon>Fungi</taxon>
        <taxon>Dikarya</taxon>
        <taxon>Ascomycota</taxon>
        <taxon>Pezizomycotina</taxon>
        <taxon>Dothideomycetes</taxon>
        <taxon>Dothideomycetes incertae sedis</taxon>
        <taxon>Coniosporium</taxon>
    </lineage>
</organism>
<sequence>MDTCVTSPTNFSGSDRSHENDNDDIYIYNSLSLDPSLPSQPHAPYEYPSPSFMSDEELDAFLDAQDPISNLPTPPPECDLKCHLKMRPAPKAFQPLAYSDASPPRPPVVGPTHAAFYLCDLVAK</sequence>
<reference evidence="1" key="1">
    <citation type="submission" date="2024-09" db="EMBL/GenBank/DDBJ databases">
        <title>Black Yeasts Isolated from many extreme environments.</title>
        <authorList>
            <person name="Coleine C."/>
            <person name="Stajich J.E."/>
            <person name="Selbmann L."/>
        </authorList>
    </citation>
    <scope>NUCLEOTIDE SEQUENCE</scope>
    <source>
        <strain evidence="1">CCFEE 5737</strain>
    </source>
</reference>
<proteinExistence type="predicted"/>
<dbReference type="Proteomes" id="UP001186974">
    <property type="component" value="Unassembled WGS sequence"/>
</dbReference>